<evidence type="ECO:0000313" key="7">
    <source>
        <dbReference type="EMBL" id="MFD1189684.1"/>
    </source>
</evidence>
<protein>
    <submittedName>
        <fullName evidence="7">Tyrosine-type recombinase/integrase</fullName>
    </submittedName>
</protein>
<accession>A0ABW3SXN9</accession>
<evidence type="ECO:0000256" key="1">
    <source>
        <dbReference type="ARBA" id="ARBA00008857"/>
    </source>
</evidence>
<name>A0ABW3SXN9_9CAUL</name>
<evidence type="ECO:0000259" key="6">
    <source>
        <dbReference type="Pfam" id="PF22022"/>
    </source>
</evidence>
<keyword evidence="3" id="KW-0238">DNA-binding</keyword>
<proteinExistence type="inferred from homology"/>
<evidence type="ECO:0000259" key="5">
    <source>
        <dbReference type="Pfam" id="PF13356"/>
    </source>
</evidence>
<evidence type="ECO:0000256" key="2">
    <source>
        <dbReference type="ARBA" id="ARBA00022908"/>
    </source>
</evidence>
<dbReference type="InterPro" id="IPR013762">
    <property type="entry name" value="Integrase-like_cat_sf"/>
</dbReference>
<dbReference type="CDD" id="cd00801">
    <property type="entry name" value="INT_P4_C"/>
    <property type="match status" value="1"/>
</dbReference>
<comment type="caution">
    <text evidence="7">The sequence shown here is derived from an EMBL/GenBank/DDBJ whole genome shotgun (WGS) entry which is preliminary data.</text>
</comment>
<keyword evidence="8" id="KW-1185">Reference proteome</keyword>
<dbReference type="Gene3D" id="3.30.160.390">
    <property type="entry name" value="Integrase, DNA-binding domain"/>
    <property type="match status" value="1"/>
</dbReference>
<dbReference type="EMBL" id="JBHTLQ010000006">
    <property type="protein sequence ID" value="MFD1189684.1"/>
    <property type="molecule type" value="Genomic_DNA"/>
</dbReference>
<feature type="domain" description="Integrase DNA-binding" evidence="5">
    <location>
        <begin position="5"/>
        <end position="81"/>
    </location>
</feature>
<dbReference type="SUPFAM" id="SSF56349">
    <property type="entry name" value="DNA breaking-rejoining enzymes"/>
    <property type="match status" value="1"/>
</dbReference>
<sequence length="402" mass="44813">MNAKSVAATKAAGRYADGSGLYLVVDDKGNRRWSFVFQYGGKRKEMGLGTVEDVDLKEAREARDAARKHLVAGRNPIEVRRLEAAARAEVPEFGAYANKIVDGLTLKSDKHREQWRRTLTDYLPGLQKLPVDAIATHHVLDALKPHWTEIPETAERIRGRVERVLDAARAAGFISGPWENPARWKAHLALLLPRPERKVRHHPALPYEQLPDFMVALRERGGVSARALEFTILTAARTQEVRFAVPAEIEGAVWSVPAVRMKMKRPHRVPLTLDALEAVAAAKPPPGYKVAYLFRGAKAGDPLSNMSMDRVLRIMNVDVTVHGFRSTFKDWAEDTTGFSSGVIEAALAHLVGDETERAYRRGDALEKRRRLMEAWADFALSKVRPPRYLRPDAGPPSDPPPG</sequence>
<reference evidence="8" key="1">
    <citation type="journal article" date="2019" name="Int. J. Syst. Evol. Microbiol.">
        <title>The Global Catalogue of Microorganisms (GCM) 10K type strain sequencing project: providing services to taxonomists for standard genome sequencing and annotation.</title>
        <authorList>
            <consortium name="The Broad Institute Genomics Platform"/>
            <consortium name="The Broad Institute Genome Sequencing Center for Infectious Disease"/>
            <person name="Wu L."/>
            <person name="Ma J."/>
        </authorList>
    </citation>
    <scope>NUCLEOTIDE SEQUENCE [LARGE SCALE GENOMIC DNA]</scope>
    <source>
        <strain evidence="8">CCUG 55074</strain>
    </source>
</reference>
<dbReference type="Gene3D" id="1.10.150.130">
    <property type="match status" value="1"/>
</dbReference>
<dbReference type="InterPro" id="IPR053876">
    <property type="entry name" value="Phage_int_M"/>
</dbReference>
<dbReference type="Gene3D" id="1.10.443.10">
    <property type="entry name" value="Intergrase catalytic core"/>
    <property type="match status" value="1"/>
</dbReference>
<feature type="domain" description="Phage integrase central" evidence="6">
    <location>
        <begin position="108"/>
        <end position="186"/>
    </location>
</feature>
<keyword evidence="4" id="KW-0233">DNA recombination</keyword>
<dbReference type="RefSeq" id="WP_377352580.1">
    <property type="nucleotide sequence ID" value="NZ_JBHTLQ010000006.1"/>
</dbReference>
<dbReference type="InterPro" id="IPR010998">
    <property type="entry name" value="Integrase_recombinase_N"/>
</dbReference>
<evidence type="ECO:0000256" key="4">
    <source>
        <dbReference type="ARBA" id="ARBA00023172"/>
    </source>
</evidence>
<keyword evidence="2" id="KW-0229">DNA integration</keyword>
<dbReference type="Pfam" id="PF22022">
    <property type="entry name" value="Phage_int_M"/>
    <property type="match status" value="1"/>
</dbReference>
<dbReference type="InterPro" id="IPR038488">
    <property type="entry name" value="Integrase_DNA-bd_sf"/>
</dbReference>
<dbReference type="Pfam" id="PF13356">
    <property type="entry name" value="Arm-DNA-bind_3"/>
    <property type="match status" value="1"/>
</dbReference>
<dbReference type="Proteomes" id="UP001597216">
    <property type="component" value="Unassembled WGS sequence"/>
</dbReference>
<evidence type="ECO:0000256" key="3">
    <source>
        <dbReference type="ARBA" id="ARBA00023125"/>
    </source>
</evidence>
<dbReference type="PANTHER" id="PTHR30629">
    <property type="entry name" value="PROPHAGE INTEGRASE"/>
    <property type="match status" value="1"/>
</dbReference>
<dbReference type="PANTHER" id="PTHR30629:SF2">
    <property type="entry name" value="PROPHAGE INTEGRASE INTS-RELATED"/>
    <property type="match status" value="1"/>
</dbReference>
<evidence type="ECO:0000313" key="8">
    <source>
        <dbReference type="Proteomes" id="UP001597216"/>
    </source>
</evidence>
<dbReference type="InterPro" id="IPR025166">
    <property type="entry name" value="Integrase_DNA_bind_dom"/>
</dbReference>
<comment type="similarity">
    <text evidence="1">Belongs to the 'phage' integrase family.</text>
</comment>
<gene>
    <name evidence="7" type="ORF">ACFQ27_03760</name>
</gene>
<organism evidence="7 8">
    <name type="scientific">Phenylobacterium conjunctum</name>
    <dbReference type="NCBI Taxonomy" id="1298959"/>
    <lineage>
        <taxon>Bacteria</taxon>
        <taxon>Pseudomonadati</taxon>
        <taxon>Pseudomonadota</taxon>
        <taxon>Alphaproteobacteria</taxon>
        <taxon>Caulobacterales</taxon>
        <taxon>Caulobacteraceae</taxon>
        <taxon>Phenylobacterium</taxon>
    </lineage>
</organism>
<dbReference type="InterPro" id="IPR050808">
    <property type="entry name" value="Phage_Integrase"/>
</dbReference>
<dbReference type="InterPro" id="IPR011010">
    <property type="entry name" value="DNA_brk_join_enz"/>
</dbReference>